<comment type="caution">
    <text evidence="1">The sequence shown here is derived from an EMBL/GenBank/DDBJ whole genome shotgun (WGS) entry which is preliminary data.</text>
</comment>
<evidence type="ECO:0000313" key="1">
    <source>
        <dbReference type="EMBL" id="ETI89753.1"/>
    </source>
</evidence>
<name>W1UDN8_9FIRM</name>
<dbReference type="AlphaFoldDB" id="W1UDN8"/>
<organism evidence="1 2">
    <name type="scientific">Negativicoccus succinicivorans DORA_17_25</name>
    <dbReference type="NCBI Taxonomy" id="1403945"/>
    <lineage>
        <taxon>Bacteria</taxon>
        <taxon>Bacillati</taxon>
        <taxon>Bacillota</taxon>
        <taxon>Negativicutes</taxon>
        <taxon>Veillonellales</taxon>
        <taxon>Veillonellaceae</taxon>
        <taxon>Negativicoccus</taxon>
    </lineage>
</organism>
<dbReference type="EMBL" id="AZMC01000121">
    <property type="protein sequence ID" value="ETI89753.1"/>
    <property type="molecule type" value="Genomic_DNA"/>
</dbReference>
<evidence type="ECO:0000313" key="2">
    <source>
        <dbReference type="Proteomes" id="UP000018840"/>
    </source>
</evidence>
<sequence>TINVEKADMPKLDIGTEISIVTE</sequence>
<protein>
    <submittedName>
        <fullName evidence="1">Uncharacterized protein</fullName>
    </submittedName>
</protein>
<reference evidence="1 2" key="1">
    <citation type="submission" date="2013-12" db="EMBL/GenBank/DDBJ databases">
        <title>A Varibaculum cambriense genome reconstructed from a premature infant gut community with otherwise low bacterial novelty that shifts toward anaerobic metabolism during the third week of life.</title>
        <authorList>
            <person name="Brown C.T."/>
            <person name="Sharon I."/>
            <person name="Thomas B.C."/>
            <person name="Castelle C.J."/>
            <person name="Morowitz M.J."/>
            <person name="Banfield J.F."/>
        </authorList>
    </citation>
    <scope>NUCLEOTIDE SEQUENCE [LARGE SCALE GENOMIC DNA]</scope>
    <source>
        <strain evidence="2">DORA_17_25</strain>
    </source>
</reference>
<proteinExistence type="predicted"/>
<feature type="non-terminal residue" evidence="1">
    <location>
        <position position="1"/>
    </location>
</feature>
<accession>W1UDN8</accession>
<gene>
    <name evidence="1" type="ORF">Q612_NSC00121G0001</name>
</gene>
<dbReference type="Proteomes" id="UP000018840">
    <property type="component" value="Unassembled WGS sequence"/>
</dbReference>